<dbReference type="RefSeq" id="WP_270453889.1">
    <property type="nucleotide sequence ID" value="NZ_JADPIE010000004.1"/>
</dbReference>
<protein>
    <recommendedName>
        <fullName evidence="4">Outer membrane protein beta-barrel domain-containing protein</fullName>
    </recommendedName>
</protein>
<accession>A0A931F7R6</accession>
<dbReference type="AlphaFoldDB" id="A0A931F7R6"/>
<evidence type="ECO:0008006" key="4">
    <source>
        <dbReference type="Google" id="ProtNLM"/>
    </source>
</evidence>
<proteinExistence type="predicted"/>
<reference evidence="2" key="1">
    <citation type="submission" date="2020-11" db="EMBL/GenBank/DDBJ databases">
        <title>Halonatronomonas betainensis gen. nov., sp. nov. a novel haloalkaliphilic representative of the family Halanaerobiacae capable of betaine degradation.</title>
        <authorList>
            <person name="Boltyanskaya Y."/>
            <person name="Kevbrin V."/>
            <person name="Detkova E."/>
            <person name="Grouzdev D.S."/>
            <person name="Koziaeva V."/>
            <person name="Zhilina T."/>
        </authorList>
    </citation>
    <scope>NUCLEOTIDE SEQUENCE</scope>
    <source>
        <strain evidence="2">Z-7014</strain>
    </source>
</reference>
<organism evidence="2 3">
    <name type="scientific">Halonatronomonas betaini</name>
    <dbReference type="NCBI Taxonomy" id="2778430"/>
    <lineage>
        <taxon>Bacteria</taxon>
        <taxon>Bacillati</taxon>
        <taxon>Bacillota</taxon>
        <taxon>Clostridia</taxon>
        <taxon>Halanaerobiales</taxon>
        <taxon>Halarsenatibacteraceae</taxon>
        <taxon>Halonatronomonas</taxon>
    </lineage>
</organism>
<gene>
    <name evidence="2" type="ORF">I0Q91_07730</name>
</gene>
<sequence>MKKLVLVFCIILTLTLIFAGDLQAADFGLFDDYQFMAGAMYTRPEMSGFTEFFEGEYGAMADENQVFADLLDNFNGEDFEGAEMSGYSFRYNTDYPSGPMDSFGVYLNLINSTEFGYRALLNYDLFRLDFNARGNNELSVKFDGDFENYNEAELIYENSSEIDVEMLIHSFGAEYHFPFFSGIDNQLPDLLRFFNFNVGGAYYWGYGEMTSSEYKLEQLIGEDSYGDPVDRRYESSSENSYDLTLAGSPGYKVGVGFDYPLQQGMMVSAGVNYRVLEMDIETSGNGDEIIGDMTEDFSGLEMKLGLFYQF</sequence>
<evidence type="ECO:0000313" key="3">
    <source>
        <dbReference type="Proteomes" id="UP000621436"/>
    </source>
</evidence>
<name>A0A931F7R6_9FIRM</name>
<feature type="signal peptide" evidence="1">
    <location>
        <begin position="1"/>
        <end position="24"/>
    </location>
</feature>
<comment type="caution">
    <text evidence="2">The sequence shown here is derived from an EMBL/GenBank/DDBJ whole genome shotgun (WGS) entry which is preliminary data.</text>
</comment>
<dbReference type="Gene3D" id="2.40.160.20">
    <property type="match status" value="1"/>
</dbReference>
<keyword evidence="3" id="KW-1185">Reference proteome</keyword>
<feature type="chain" id="PRO_5036951028" description="Outer membrane protein beta-barrel domain-containing protein" evidence="1">
    <location>
        <begin position="25"/>
        <end position="310"/>
    </location>
</feature>
<dbReference type="EMBL" id="JADPIE010000004">
    <property type="protein sequence ID" value="MBF8436961.1"/>
    <property type="molecule type" value="Genomic_DNA"/>
</dbReference>
<dbReference type="Proteomes" id="UP000621436">
    <property type="component" value="Unassembled WGS sequence"/>
</dbReference>
<keyword evidence="1" id="KW-0732">Signal</keyword>
<evidence type="ECO:0000256" key="1">
    <source>
        <dbReference type="SAM" id="SignalP"/>
    </source>
</evidence>
<evidence type="ECO:0000313" key="2">
    <source>
        <dbReference type="EMBL" id="MBF8436961.1"/>
    </source>
</evidence>